<dbReference type="GeneID" id="19111227"/>
<dbReference type="SUPFAM" id="SSF103473">
    <property type="entry name" value="MFS general substrate transporter"/>
    <property type="match status" value="1"/>
</dbReference>
<proteinExistence type="inferred from homology"/>
<comment type="subcellular location">
    <subcellularLocation>
        <location evidence="1">Membrane</location>
        <topology evidence="1">Multi-pass membrane protein</topology>
    </subcellularLocation>
</comment>
<dbReference type="GO" id="GO:0022857">
    <property type="term" value="F:transmembrane transporter activity"/>
    <property type="evidence" value="ECO:0007669"/>
    <property type="project" value="InterPro"/>
</dbReference>
<feature type="transmembrane region" description="Helical" evidence="4">
    <location>
        <begin position="247"/>
        <end position="268"/>
    </location>
</feature>
<gene>
    <name evidence="5" type="ORF">BAUCODRAFT_30450</name>
</gene>
<dbReference type="AlphaFoldDB" id="M2NLJ8"/>
<dbReference type="KEGG" id="bcom:BAUCODRAFT_30450"/>
<dbReference type="OMA" id="ASTWFPK"/>
<feature type="transmembrane region" description="Helical" evidence="4">
    <location>
        <begin position="122"/>
        <end position="140"/>
    </location>
</feature>
<keyword evidence="6" id="KW-1185">Reference proteome</keyword>
<evidence type="ECO:0000313" key="6">
    <source>
        <dbReference type="Proteomes" id="UP000011761"/>
    </source>
</evidence>
<feature type="transmembrane region" description="Helical" evidence="4">
    <location>
        <begin position="152"/>
        <end position="170"/>
    </location>
</feature>
<comment type="similarity">
    <text evidence="2">Belongs to the major facilitator superfamily. Monocarboxylate porter (TC 2.A.1.13) family.</text>
</comment>
<feature type="transmembrane region" description="Helical" evidence="4">
    <location>
        <begin position="487"/>
        <end position="507"/>
    </location>
</feature>
<feature type="transmembrane region" description="Helical" evidence="4">
    <location>
        <begin position="416"/>
        <end position="441"/>
    </location>
</feature>
<evidence type="ECO:0000256" key="4">
    <source>
        <dbReference type="SAM" id="Phobius"/>
    </source>
</evidence>
<feature type="transmembrane region" description="Helical" evidence="4">
    <location>
        <begin position="310"/>
        <end position="331"/>
    </location>
</feature>
<dbReference type="HOGENOM" id="CLU_001265_1_1_1"/>
<dbReference type="Pfam" id="PF07690">
    <property type="entry name" value="MFS_1"/>
    <property type="match status" value="1"/>
</dbReference>
<feature type="transmembrane region" description="Helical" evidence="4">
    <location>
        <begin position="389"/>
        <end position="410"/>
    </location>
</feature>
<dbReference type="OrthoDB" id="6509908at2759"/>
<feature type="transmembrane region" description="Helical" evidence="4">
    <location>
        <begin position="453"/>
        <end position="475"/>
    </location>
</feature>
<dbReference type="GO" id="GO:0016020">
    <property type="term" value="C:membrane"/>
    <property type="evidence" value="ECO:0007669"/>
    <property type="project" value="UniProtKB-SubCell"/>
</dbReference>
<dbReference type="PANTHER" id="PTHR11360:SF234">
    <property type="entry name" value="MFS-TYPE TRANSPORTER DBAD-RELATED"/>
    <property type="match status" value="1"/>
</dbReference>
<organism evidence="5 6">
    <name type="scientific">Baudoinia panamericana (strain UAMH 10762)</name>
    <name type="common">Angels' share fungus</name>
    <name type="synonym">Baudoinia compniacensis (strain UAMH 10762)</name>
    <dbReference type="NCBI Taxonomy" id="717646"/>
    <lineage>
        <taxon>Eukaryota</taxon>
        <taxon>Fungi</taxon>
        <taxon>Dikarya</taxon>
        <taxon>Ascomycota</taxon>
        <taxon>Pezizomycotina</taxon>
        <taxon>Dothideomycetes</taxon>
        <taxon>Dothideomycetidae</taxon>
        <taxon>Mycosphaerellales</taxon>
        <taxon>Teratosphaeriaceae</taxon>
        <taxon>Baudoinia</taxon>
    </lineage>
</organism>
<dbReference type="InterPro" id="IPR036259">
    <property type="entry name" value="MFS_trans_sf"/>
</dbReference>
<dbReference type="RefSeq" id="XP_007672511.1">
    <property type="nucleotide sequence ID" value="XM_007674321.1"/>
</dbReference>
<feature type="transmembrane region" description="Helical" evidence="4">
    <location>
        <begin position="218"/>
        <end position="241"/>
    </location>
</feature>
<dbReference type="InterPro" id="IPR011701">
    <property type="entry name" value="MFS"/>
</dbReference>
<evidence type="ECO:0008006" key="7">
    <source>
        <dbReference type="Google" id="ProtNLM"/>
    </source>
</evidence>
<name>M2NLJ8_BAUPA</name>
<feature type="transmembrane region" description="Helical" evidence="4">
    <location>
        <begin position="82"/>
        <end position="102"/>
    </location>
</feature>
<sequence length="541" mass="57865">MSQHMQSLRSPSKGSVTPSRKSSSCSGMTLNVADTRTSSTATANIGDESALAAPALLAKADSPREEDNRTWLQQWPGGWRPYSALTGGFCLMFISWGYVNAYGTNATFYDHTLMQGLDKMRINLIGATQCFMILGLSFIVGRLVDASHITKVLTTGTCLVALGTFLLAIVDGRSWSPDAVFSYVWATQGFITGCGMACFFVPSSWVVATWFHEMKSTSIGIVATGASVGGAIFSIMTRYLIEQASFRVASLSVAAVMTFLAALATFIAKPNTAPRRGSLEKDMDNTPEKQELWRAITGAWDRHALKDSRFVWVSASTACIFLGFYAIFFNIEDWAAYTGVAYREATRPSTSFADAIKTFLLLTVMNASSSIGRIASAATADHLGNYGALHVHALCTGITSILCLVFWVLAKTVGTALGFVVVFGAFSGAVIGLPPASMAYILDKNDPVAQAKLGQWVGMMYTIAAPFALAGPVIAGHLISTFGFLSLQLWSGVSLLAACGCMLMAVLSHHRHLSAKAAAEIEAQASVNVTNDMLPLSKEVQ</sequence>
<dbReference type="EMBL" id="KB445551">
    <property type="protein sequence ID" value="EMD00011.1"/>
    <property type="molecule type" value="Genomic_DNA"/>
</dbReference>
<feature type="region of interest" description="Disordered" evidence="3">
    <location>
        <begin position="1"/>
        <end position="31"/>
    </location>
</feature>
<keyword evidence="4" id="KW-1133">Transmembrane helix</keyword>
<dbReference type="InterPro" id="IPR050327">
    <property type="entry name" value="Proton-linked_MCT"/>
</dbReference>
<keyword evidence="4" id="KW-0472">Membrane</keyword>
<protein>
    <recommendedName>
        <fullName evidence="7">Major facilitator superfamily (MFS) profile domain-containing protein</fullName>
    </recommendedName>
</protein>
<evidence type="ECO:0000313" key="5">
    <source>
        <dbReference type="EMBL" id="EMD00011.1"/>
    </source>
</evidence>
<feature type="transmembrane region" description="Helical" evidence="4">
    <location>
        <begin position="190"/>
        <end position="211"/>
    </location>
</feature>
<evidence type="ECO:0000256" key="1">
    <source>
        <dbReference type="ARBA" id="ARBA00004141"/>
    </source>
</evidence>
<dbReference type="PANTHER" id="PTHR11360">
    <property type="entry name" value="MONOCARBOXYLATE TRANSPORTER"/>
    <property type="match status" value="1"/>
</dbReference>
<reference evidence="5 6" key="1">
    <citation type="journal article" date="2012" name="PLoS Pathog.">
        <title>Diverse lifestyles and strategies of plant pathogenesis encoded in the genomes of eighteen Dothideomycetes fungi.</title>
        <authorList>
            <person name="Ohm R.A."/>
            <person name="Feau N."/>
            <person name="Henrissat B."/>
            <person name="Schoch C.L."/>
            <person name="Horwitz B.A."/>
            <person name="Barry K.W."/>
            <person name="Condon B.J."/>
            <person name="Copeland A.C."/>
            <person name="Dhillon B."/>
            <person name="Glaser F."/>
            <person name="Hesse C.N."/>
            <person name="Kosti I."/>
            <person name="LaButti K."/>
            <person name="Lindquist E.A."/>
            <person name="Lucas S."/>
            <person name="Salamov A.A."/>
            <person name="Bradshaw R.E."/>
            <person name="Ciuffetti L."/>
            <person name="Hamelin R.C."/>
            <person name="Kema G.H.J."/>
            <person name="Lawrence C."/>
            <person name="Scott J.A."/>
            <person name="Spatafora J.W."/>
            <person name="Turgeon B.G."/>
            <person name="de Wit P.J.G.M."/>
            <person name="Zhong S."/>
            <person name="Goodwin S.B."/>
            <person name="Grigoriev I.V."/>
        </authorList>
    </citation>
    <scope>NUCLEOTIDE SEQUENCE [LARGE SCALE GENOMIC DNA]</scope>
    <source>
        <strain evidence="5 6">UAMH 10762</strain>
    </source>
</reference>
<evidence type="ECO:0000256" key="3">
    <source>
        <dbReference type="SAM" id="MobiDB-lite"/>
    </source>
</evidence>
<keyword evidence="4" id="KW-0812">Transmembrane</keyword>
<dbReference type="Gene3D" id="1.20.1250.20">
    <property type="entry name" value="MFS general substrate transporter like domains"/>
    <property type="match status" value="1"/>
</dbReference>
<evidence type="ECO:0000256" key="2">
    <source>
        <dbReference type="ARBA" id="ARBA00006727"/>
    </source>
</evidence>
<accession>M2NLJ8</accession>
<dbReference type="Proteomes" id="UP000011761">
    <property type="component" value="Unassembled WGS sequence"/>
</dbReference>
<dbReference type="eggNOG" id="KOG2504">
    <property type="taxonomic scope" value="Eukaryota"/>
</dbReference>